<dbReference type="InterPro" id="IPR012341">
    <property type="entry name" value="6hp_glycosidase-like_sf"/>
</dbReference>
<dbReference type="PIRSF" id="PIRSF007663">
    <property type="entry name" value="UCP007663"/>
    <property type="match status" value="1"/>
</dbReference>
<keyword evidence="4" id="KW-0378">Hydrolase</keyword>
<dbReference type="GO" id="GO:0005975">
    <property type="term" value="P:carbohydrate metabolic process"/>
    <property type="evidence" value="ECO:0007669"/>
    <property type="project" value="InterPro"/>
</dbReference>
<sequence>MFGSASLSPVGYRVRQLSTAVLLLLLTVTATTSAAESLWYTAPGADWESESLPIGNGFLGASVLGGVQQERIVIAEKTLWTGGPGSKEGYVTGLPKNPEQYAKALAQIQKTLLRTGKMAPEAVAEKLGHEPGGYGSYQRFADLIVDTDHEFSQISNYTRTLNFESGTATVQYDYQGATYYREYFVSYPDQALAVRLHASKPKRMQLEISLDIPDNRSVNWGGSENRIAVSGALADNNLQYVANLEVVTHNGKVSRQQNKIIVSDASDVTMFFFAATNYENHYPDYRGESAQRNLKNIIASFSGDYEKVKKRHIEDQSELYRRVNLDLDAEIPDVPTDTLLARYQHGNASAESTRALEALYYQYGRYLLIASSRPGSLPANLQGVWNKHEHAPWNSDYHFNINLQMNYWLADMTNLSETNIPLFDYVESLIPPGQEAAKAIMGANGWTVFLNSNIWGFSGTIAWPTAFWQPEAGAWISQHFYQHYLFTQDNNFLKNRAWPVMREATAFWLDALVKDPNSDTWVVVPSFSPEHGTFAVAAAMSQQIVSDLLRNTLTVAEQLNEKTWVEKITPVLDKLEPGLKIGKWGQLQEWRKDLDDRKSHHRHISQLYALYPGNQISPAQTPELAEAAKVTLNARGDGGTGWSKAWKINFWARLFDGDRAHKLLQEQLAHSTLKNLWDNHPPFQIDGNFGATAGMTEMLLQSHLDNLHFLPALPASWPAGQVTGLKARGNILVDMRWQDARLQQATISSVSDQQITLYHGDMRDGFQVLDSAGTLIKTKLQGNTTTFSAQGGKKYVVTPHAR</sequence>
<dbReference type="PANTHER" id="PTHR31084:SF19">
    <property type="entry name" value="GLYCOSYL HYDROLASE FAMILY 95 N-TERMINAL DOMAIN-CONTAINING PROTEIN"/>
    <property type="match status" value="1"/>
</dbReference>
<reference evidence="5" key="1">
    <citation type="submission" date="2014-12" db="EMBL/GenBank/DDBJ databases">
        <title>Complete genome sequence of a multi-drug resistant Klebsiella pneumoniae.</title>
        <authorList>
            <person name="Hua X."/>
            <person name="Chen Q."/>
            <person name="Li X."/>
            <person name="Feng Y."/>
            <person name="Ruan Z."/>
            <person name="Yu Y."/>
        </authorList>
    </citation>
    <scope>NUCLEOTIDE SEQUENCE [LARGE SCALE GENOMIC DNA]</scope>
    <source>
        <strain evidence="5">5.12</strain>
    </source>
</reference>
<evidence type="ECO:0000259" key="2">
    <source>
        <dbReference type="Pfam" id="PF21307"/>
    </source>
</evidence>
<proteinExistence type="predicted"/>
<dbReference type="PANTHER" id="PTHR31084">
    <property type="entry name" value="ALPHA-L-FUCOSIDASE 2"/>
    <property type="match status" value="1"/>
</dbReference>
<dbReference type="EMBL" id="CP052766">
    <property type="protein sequence ID" value="QJR82277.1"/>
    <property type="molecule type" value="Genomic_DNA"/>
</dbReference>
<evidence type="ECO:0000313" key="4">
    <source>
        <dbReference type="EMBL" id="QJR82277.1"/>
    </source>
</evidence>
<evidence type="ECO:0000259" key="1">
    <source>
        <dbReference type="Pfam" id="PF14498"/>
    </source>
</evidence>
<dbReference type="Gene3D" id="1.50.10.10">
    <property type="match status" value="1"/>
</dbReference>
<feature type="domain" description="Glycosyl hydrolase family 95 N-terminal" evidence="1">
    <location>
        <begin position="38"/>
        <end position="280"/>
    </location>
</feature>
<name>A0A6M4MH25_9ALTE</name>
<dbReference type="InterPro" id="IPR054363">
    <property type="entry name" value="GH95_cat"/>
</dbReference>
<dbReference type="SUPFAM" id="SSF48208">
    <property type="entry name" value="Six-hairpin glycosidases"/>
    <property type="match status" value="1"/>
</dbReference>
<organism evidence="4 5">
    <name type="scientific">Alteromonas pelagimontana</name>
    <dbReference type="NCBI Taxonomy" id="1858656"/>
    <lineage>
        <taxon>Bacteria</taxon>
        <taxon>Pseudomonadati</taxon>
        <taxon>Pseudomonadota</taxon>
        <taxon>Gammaproteobacteria</taxon>
        <taxon>Alteromonadales</taxon>
        <taxon>Alteromonadaceae</taxon>
        <taxon>Alteromonas/Salinimonas group</taxon>
        <taxon>Alteromonas</taxon>
    </lineage>
</organism>
<dbReference type="InterPro" id="IPR027414">
    <property type="entry name" value="GH95_N_dom"/>
</dbReference>
<dbReference type="InterPro" id="IPR008928">
    <property type="entry name" value="6-hairpin_glycosidase_sf"/>
</dbReference>
<dbReference type="Pfam" id="PF21307">
    <property type="entry name" value="Glyco_hydro_95_C"/>
    <property type="match status" value="1"/>
</dbReference>
<dbReference type="InterPro" id="IPR049053">
    <property type="entry name" value="AFCA-like_C"/>
</dbReference>
<dbReference type="KEGG" id="apel:CA267_016730"/>
<gene>
    <name evidence="4" type="ORF">CA267_016730</name>
</gene>
<dbReference type="RefSeq" id="WP_075609730.1">
    <property type="nucleotide sequence ID" value="NZ_CP052766.1"/>
</dbReference>
<dbReference type="InterPro" id="IPR016518">
    <property type="entry name" value="Alpha-L-fucosidase"/>
</dbReference>
<dbReference type="AlphaFoldDB" id="A0A6M4MH25"/>
<evidence type="ECO:0000313" key="5">
    <source>
        <dbReference type="Proteomes" id="UP000219285"/>
    </source>
</evidence>
<feature type="domain" description="Alpha fucosidase A-like C-terminal" evidence="2">
    <location>
        <begin position="701"/>
        <end position="797"/>
    </location>
</feature>
<feature type="domain" description="Glycosyl hydrolase family 95 catalytic" evidence="3">
    <location>
        <begin position="305"/>
        <end position="699"/>
    </location>
</feature>
<dbReference type="GO" id="GO:0004560">
    <property type="term" value="F:alpha-L-fucosidase activity"/>
    <property type="evidence" value="ECO:0007669"/>
    <property type="project" value="InterPro"/>
</dbReference>
<reference evidence="4 5" key="2">
    <citation type="submission" date="2020-04" db="EMBL/GenBank/DDBJ databases">
        <title>Complete genome sequence of Alteromonas pelagimontana 5.12T.</title>
        <authorList>
            <person name="Sinha R.K."/>
            <person name="Krishnan K.P."/>
            <person name="Kurian J.P."/>
        </authorList>
    </citation>
    <scope>NUCLEOTIDE SEQUENCE [LARGE SCALE GENOMIC DNA]</scope>
    <source>
        <strain evidence="4 5">5.12</strain>
    </source>
</reference>
<dbReference type="Pfam" id="PF14498">
    <property type="entry name" value="Glyco_hyd_65N_2"/>
    <property type="match status" value="1"/>
</dbReference>
<protein>
    <submittedName>
        <fullName evidence="4">Glycoside hydrolase family 95 protein</fullName>
    </submittedName>
</protein>
<evidence type="ECO:0000259" key="3">
    <source>
        <dbReference type="Pfam" id="PF22124"/>
    </source>
</evidence>
<keyword evidence="5" id="KW-1185">Reference proteome</keyword>
<dbReference type="Proteomes" id="UP000219285">
    <property type="component" value="Chromosome"/>
</dbReference>
<accession>A0A6M4MH25</accession>
<dbReference type="OrthoDB" id="9802600at2"/>
<dbReference type="Pfam" id="PF22124">
    <property type="entry name" value="Glyco_hydro_95_cat"/>
    <property type="match status" value="1"/>
</dbReference>